<organism evidence="10 11">
    <name type="scientific">Clostridium aciditolerans</name>
    <dbReference type="NCBI Taxonomy" id="339861"/>
    <lineage>
        <taxon>Bacteria</taxon>
        <taxon>Bacillati</taxon>
        <taxon>Bacillota</taxon>
        <taxon>Clostridia</taxon>
        <taxon>Eubacteriales</taxon>
        <taxon>Clostridiaceae</taxon>
        <taxon>Clostridium</taxon>
    </lineage>
</organism>
<name>A0A934M2W3_9CLOT</name>
<evidence type="ECO:0000256" key="3">
    <source>
        <dbReference type="ARBA" id="ARBA00022448"/>
    </source>
</evidence>
<feature type="transmembrane region" description="Helical" evidence="9">
    <location>
        <begin position="12"/>
        <end position="32"/>
    </location>
</feature>
<keyword evidence="5 9" id="KW-0812">Transmembrane</keyword>
<dbReference type="EMBL" id="JAEEGB010000006">
    <property type="protein sequence ID" value="MBI6872370.1"/>
    <property type="molecule type" value="Genomic_DNA"/>
</dbReference>
<dbReference type="RefSeq" id="WP_211141874.1">
    <property type="nucleotide sequence ID" value="NZ_JAEEGB010000006.1"/>
</dbReference>
<comment type="caution">
    <text evidence="10">The sequence shown here is derived from an EMBL/GenBank/DDBJ whole genome shotgun (WGS) entry which is preliminary data.</text>
</comment>
<keyword evidence="11" id="KW-1185">Reference proteome</keyword>
<dbReference type="Gene3D" id="1.10.1760.20">
    <property type="match status" value="1"/>
</dbReference>
<dbReference type="AlphaFoldDB" id="A0A934M2W3"/>
<evidence type="ECO:0000256" key="8">
    <source>
        <dbReference type="PIRNR" id="PIRNR016661"/>
    </source>
</evidence>
<proteinExistence type="inferred from homology"/>
<evidence type="ECO:0000256" key="7">
    <source>
        <dbReference type="ARBA" id="ARBA00023136"/>
    </source>
</evidence>
<evidence type="ECO:0000256" key="5">
    <source>
        <dbReference type="ARBA" id="ARBA00022692"/>
    </source>
</evidence>
<feature type="transmembrane region" description="Helical" evidence="9">
    <location>
        <begin position="44"/>
        <end position="69"/>
    </location>
</feature>
<feature type="transmembrane region" description="Helical" evidence="9">
    <location>
        <begin position="147"/>
        <end position="170"/>
    </location>
</feature>
<dbReference type="PIRSF" id="PIRSF016661">
    <property type="entry name" value="BioY"/>
    <property type="match status" value="1"/>
</dbReference>
<dbReference type="PANTHER" id="PTHR34295">
    <property type="entry name" value="BIOTIN TRANSPORTER BIOY"/>
    <property type="match status" value="1"/>
</dbReference>
<evidence type="ECO:0000313" key="10">
    <source>
        <dbReference type="EMBL" id="MBI6872370.1"/>
    </source>
</evidence>
<keyword evidence="3 8" id="KW-0813">Transport</keyword>
<gene>
    <name evidence="10" type="ORF">I6U51_06565</name>
</gene>
<dbReference type="GO" id="GO:0015225">
    <property type="term" value="F:biotin transmembrane transporter activity"/>
    <property type="evidence" value="ECO:0007669"/>
    <property type="project" value="UniProtKB-UniRule"/>
</dbReference>
<keyword evidence="6 9" id="KW-1133">Transmembrane helix</keyword>
<reference evidence="10" key="1">
    <citation type="submission" date="2020-12" db="EMBL/GenBank/DDBJ databases">
        <title>Clostridium thailandense sp. nov., a novel acetogenic bacterium isolated from peat land soil in Thailand.</title>
        <authorList>
            <person name="Chaikitkaew S."/>
            <person name="Birkeland N.K."/>
        </authorList>
    </citation>
    <scope>NUCLEOTIDE SEQUENCE</scope>
    <source>
        <strain evidence="10">DSM 17425</strain>
    </source>
</reference>
<keyword evidence="4 8" id="KW-1003">Cell membrane</keyword>
<keyword evidence="7 8" id="KW-0472">Membrane</keyword>
<sequence length="182" mass="18911">MSKKLKAKDIVYSALFATLTAVLGYITIPLPFSPIAITGQSLAVMLAGCVLTPIQAALSMLTFLFMGIIGLPVFSGGRTGIGVIVGKSGGYLIGYLVGAVIISILVRKSKSKITMFLACLFGGIIVVHILGAAWLGYVTGMGIEKAIMVGSVPFLPGDLLKAVAAVVIGVRLNKNIRSYAHA</sequence>
<evidence type="ECO:0000256" key="6">
    <source>
        <dbReference type="ARBA" id="ARBA00022989"/>
    </source>
</evidence>
<evidence type="ECO:0000256" key="4">
    <source>
        <dbReference type="ARBA" id="ARBA00022475"/>
    </source>
</evidence>
<dbReference type="InterPro" id="IPR003784">
    <property type="entry name" value="BioY"/>
</dbReference>
<dbReference type="PANTHER" id="PTHR34295:SF4">
    <property type="entry name" value="BIOTIN TRANSPORTER BIOY-RELATED"/>
    <property type="match status" value="1"/>
</dbReference>
<evidence type="ECO:0000256" key="1">
    <source>
        <dbReference type="ARBA" id="ARBA00004651"/>
    </source>
</evidence>
<comment type="similarity">
    <text evidence="2 8">Belongs to the BioY family.</text>
</comment>
<dbReference type="Proteomes" id="UP000622687">
    <property type="component" value="Unassembled WGS sequence"/>
</dbReference>
<evidence type="ECO:0000313" key="11">
    <source>
        <dbReference type="Proteomes" id="UP000622687"/>
    </source>
</evidence>
<protein>
    <recommendedName>
        <fullName evidence="8">Biotin transporter</fullName>
    </recommendedName>
</protein>
<evidence type="ECO:0000256" key="9">
    <source>
        <dbReference type="SAM" id="Phobius"/>
    </source>
</evidence>
<dbReference type="GO" id="GO:0005886">
    <property type="term" value="C:plasma membrane"/>
    <property type="evidence" value="ECO:0007669"/>
    <property type="project" value="UniProtKB-SubCell"/>
</dbReference>
<evidence type="ECO:0000256" key="2">
    <source>
        <dbReference type="ARBA" id="ARBA00010692"/>
    </source>
</evidence>
<feature type="transmembrane region" description="Helical" evidence="9">
    <location>
        <begin position="89"/>
        <end position="106"/>
    </location>
</feature>
<comment type="subcellular location">
    <subcellularLocation>
        <location evidence="1 8">Cell membrane</location>
        <topology evidence="1 8">Multi-pass membrane protein</topology>
    </subcellularLocation>
</comment>
<dbReference type="Pfam" id="PF02632">
    <property type="entry name" value="BioY"/>
    <property type="match status" value="1"/>
</dbReference>
<accession>A0A934M2W3</accession>
<feature type="transmembrane region" description="Helical" evidence="9">
    <location>
        <begin position="113"/>
        <end position="135"/>
    </location>
</feature>